<dbReference type="InterPro" id="IPR004572">
    <property type="entry name" value="Protoporphyrinogen_oxidase"/>
</dbReference>
<keyword evidence="11 15" id="KW-0560">Oxidoreductase</keyword>
<dbReference type="AlphaFoldDB" id="A0A7R9T825"/>
<dbReference type="SUPFAM" id="SSF51905">
    <property type="entry name" value="FAD/NAD(P)-binding domain"/>
    <property type="match status" value="1"/>
</dbReference>
<evidence type="ECO:0000313" key="18">
    <source>
        <dbReference type="EMBL" id="CAD8227887.1"/>
    </source>
</evidence>
<dbReference type="InterPro" id="IPR002937">
    <property type="entry name" value="Amino_oxidase"/>
</dbReference>
<dbReference type="Gene3D" id="1.10.3110.10">
    <property type="entry name" value="protoporphyrinogen ix oxidase, domain 3"/>
    <property type="match status" value="1"/>
</dbReference>
<keyword evidence="8" id="KW-0934">Plastid</keyword>
<comment type="subcellular location">
    <subcellularLocation>
        <location evidence="2 15">Plastid</location>
        <location evidence="2 15">Chloroplast</location>
    </subcellularLocation>
</comment>
<evidence type="ECO:0000256" key="9">
    <source>
        <dbReference type="ARBA" id="ARBA00022827"/>
    </source>
</evidence>
<dbReference type="PANTHER" id="PTHR42923">
    <property type="entry name" value="PROTOPORPHYRINOGEN OXIDASE"/>
    <property type="match status" value="1"/>
</dbReference>
<keyword evidence="10" id="KW-0809">Transit peptide</keyword>
<dbReference type="SUPFAM" id="SSF54373">
    <property type="entry name" value="FAD-linked reductases, C-terminal domain"/>
    <property type="match status" value="1"/>
</dbReference>
<accession>A0A7R9T825</accession>
<comment type="catalytic activity">
    <reaction evidence="14 15">
        <text>protoporphyrinogen IX + 3 O2 = protoporphyrin IX + 3 H2O2</text>
        <dbReference type="Rhea" id="RHEA:25576"/>
        <dbReference type="ChEBI" id="CHEBI:15379"/>
        <dbReference type="ChEBI" id="CHEBI:16240"/>
        <dbReference type="ChEBI" id="CHEBI:57306"/>
        <dbReference type="ChEBI" id="CHEBI:57307"/>
        <dbReference type="EC" id="1.3.3.4"/>
    </reaction>
</comment>
<dbReference type="UniPathway" id="UPA00251">
    <property type="reaction ID" value="UER00324"/>
</dbReference>
<dbReference type="EMBL" id="HBDY01001261">
    <property type="protein sequence ID" value="CAD8227887.1"/>
    <property type="molecule type" value="Transcribed_RNA"/>
</dbReference>
<reference evidence="18" key="1">
    <citation type="submission" date="2021-01" db="EMBL/GenBank/DDBJ databases">
        <authorList>
            <person name="Corre E."/>
            <person name="Pelletier E."/>
            <person name="Niang G."/>
            <person name="Scheremetjew M."/>
            <person name="Finn R."/>
            <person name="Kale V."/>
            <person name="Holt S."/>
            <person name="Cochrane G."/>
            <person name="Meng A."/>
            <person name="Brown T."/>
            <person name="Cohen L."/>
        </authorList>
    </citation>
    <scope>NUCLEOTIDE SEQUENCE</scope>
    <source>
        <strain evidence="18">RCC1614</strain>
    </source>
</reference>
<keyword evidence="13 15" id="KW-0627">Porphyrin biosynthesis</keyword>
<evidence type="ECO:0000259" key="17">
    <source>
        <dbReference type="Pfam" id="PF01593"/>
    </source>
</evidence>
<evidence type="ECO:0000256" key="8">
    <source>
        <dbReference type="ARBA" id="ARBA00022640"/>
    </source>
</evidence>
<feature type="region of interest" description="Disordered" evidence="16">
    <location>
        <begin position="1"/>
        <end position="21"/>
    </location>
</feature>
<evidence type="ECO:0000256" key="2">
    <source>
        <dbReference type="ARBA" id="ARBA00004229"/>
    </source>
</evidence>
<dbReference type="FunFam" id="1.10.3110.10:FF:000002">
    <property type="entry name" value="Protoporphyrinogen oxidase"/>
    <property type="match status" value="1"/>
</dbReference>
<evidence type="ECO:0000256" key="15">
    <source>
        <dbReference type="RuleBase" id="RU367069"/>
    </source>
</evidence>
<protein>
    <recommendedName>
        <fullName evidence="5 15">Protoporphyrinogen oxidase</fullName>
        <ecNumber evidence="5 15">1.3.3.4</ecNumber>
    </recommendedName>
</protein>
<dbReference type="GO" id="GO:0004729">
    <property type="term" value="F:oxygen-dependent protoporphyrinogen oxidase activity"/>
    <property type="evidence" value="ECO:0007669"/>
    <property type="project" value="UniProtKB-UniRule"/>
</dbReference>
<evidence type="ECO:0000256" key="1">
    <source>
        <dbReference type="ARBA" id="ARBA00002600"/>
    </source>
</evidence>
<proteinExistence type="inferred from homology"/>
<evidence type="ECO:0000256" key="11">
    <source>
        <dbReference type="ARBA" id="ARBA00023002"/>
    </source>
</evidence>
<evidence type="ECO:0000256" key="4">
    <source>
        <dbReference type="ARBA" id="ARBA00010551"/>
    </source>
</evidence>
<dbReference type="NCBIfam" id="TIGR00562">
    <property type="entry name" value="proto_IX_ox"/>
    <property type="match status" value="1"/>
</dbReference>
<dbReference type="EC" id="1.3.3.4" evidence="5 15"/>
<keyword evidence="7 15" id="KW-0285">Flavoprotein</keyword>
<evidence type="ECO:0000256" key="13">
    <source>
        <dbReference type="ARBA" id="ARBA00023244"/>
    </source>
</evidence>
<keyword evidence="9 15" id="KW-0274">FAD</keyword>
<evidence type="ECO:0000256" key="14">
    <source>
        <dbReference type="ARBA" id="ARBA00047554"/>
    </source>
</evidence>
<evidence type="ECO:0000256" key="16">
    <source>
        <dbReference type="SAM" id="MobiDB-lite"/>
    </source>
</evidence>
<comment type="function">
    <text evidence="1 15">Catalyzes the 6-electron oxidation of protoporphyrinogen-IX to form protoporphyrin-IX.</text>
</comment>
<keyword evidence="12 15" id="KW-0350">Heme biosynthesis</keyword>
<dbReference type="InterPro" id="IPR036188">
    <property type="entry name" value="FAD/NAD-bd_sf"/>
</dbReference>
<evidence type="ECO:0000256" key="12">
    <source>
        <dbReference type="ARBA" id="ARBA00023133"/>
    </source>
</evidence>
<sequence>MATRAMMPTTTTRASSSFAPSPRSFRAVRAVTRHAPSARASRLNVRASGSADAAYDAVVIGAGVSGLSTAFTLGRKSPGTRTLVTEARDRVGGNITTRSENGYVWEEGPNSYQPGDAILTVACDAGMRDDILLADPNSDRYVLWDGELRALPKDIPTAVLGTFLTWPGKIRAGLGAIGIRPPPPEGKEESVKEFVSRNLGVEAFERLIEPFCSGVYAGDPAMLSSVAATGRVQRLEPLGGSLVAGALKAQKEAYDAMKARGPRDPRLPKVEGQTVGSFRGGLKTFPEGLARALGPEVVKLEWKVTQITKNADGDGFDIAYDTPEGAKTITSHSVVMTAPAYVTSKVVEAMAPAASAALDKFYYPPVASVTVSYPKDAFRLDGTSALPEGGLTGFGQLHPRSQGIRTLGTIYSSSLFKDDKRQPDGEFMILNYIGGARDTAVKDMTDEALVTAIHEDALKTILKPGTPPPKVVGVKVWEKAIPQFNVGHLDVLADAKRGLKEAGCDGLFLGGNYTAGVALGRCVEFGVEQAAELETYIASVKAKELAR</sequence>
<evidence type="ECO:0000256" key="3">
    <source>
        <dbReference type="ARBA" id="ARBA00005073"/>
    </source>
</evidence>
<dbReference type="Pfam" id="PF01593">
    <property type="entry name" value="Amino_oxidase"/>
    <property type="match status" value="1"/>
</dbReference>
<evidence type="ECO:0000256" key="6">
    <source>
        <dbReference type="ARBA" id="ARBA00022528"/>
    </source>
</evidence>
<dbReference type="Gene3D" id="3.90.660.20">
    <property type="entry name" value="Protoporphyrinogen oxidase, mitochondrial, domain 2"/>
    <property type="match status" value="1"/>
</dbReference>
<comment type="pathway">
    <text evidence="3 15">Porphyrin-containing compound metabolism; protoporphyrin-IX biosynthesis; protoporphyrin-IX from protoporphyrinogen-IX: step 1/1.</text>
</comment>
<evidence type="ECO:0000256" key="5">
    <source>
        <dbReference type="ARBA" id="ARBA00012867"/>
    </source>
</evidence>
<dbReference type="GO" id="GO:0009534">
    <property type="term" value="C:chloroplast thylakoid"/>
    <property type="evidence" value="ECO:0007669"/>
    <property type="project" value="TreeGrafter"/>
</dbReference>
<name>A0A7R9T825_MICPS</name>
<comment type="cofactor">
    <cofactor evidence="15">
        <name>FAD</name>
        <dbReference type="ChEBI" id="CHEBI:57692"/>
    </cofactor>
    <text evidence="15">Binds 1 FAD per subunit.</text>
</comment>
<dbReference type="GO" id="GO:0006782">
    <property type="term" value="P:protoporphyrinogen IX biosynthetic process"/>
    <property type="evidence" value="ECO:0007669"/>
    <property type="project" value="UniProtKB-UniRule"/>
</dbReference>
<dbReference type="PANTHER" id="PTHR42923:SF3">
    <property type="entry name" value="PROTOPORPHYRINOGEN OXIDASE"/>
    <property type="match status" value="1"/>
</dbReference>
<dbReference type="Gene3D" id="3.50.50.60">
    <property type="entry name" value="FAD/NAD(P)-binding domain"/>
    <property type="match status" value="1"/>
</dbReference>
<keyword evidence="6" id="KW-0150">Chloroplast</keyword>
<dbReference type="InterPro" id="IPR050464">
    <property type="entry name" value="Zeta_carotene_desat/Oxidored"/>
</dbReference>
<organism evidence="18">
    <name type="scientific">Micromonas pusilla</name>
    <name type="common">Picoplanktonic green alga</name>
    <name type="synonym">Chromulina pusilla</name>
    <dbReference type="NCBI Taxonomy" id="38833"/>
    <lineage>
        <taxon>Eukaryota</taxon>
        <taxon>Viridiplantae</taxon>
        <taxon>Chlorophyta</taxon>
        <taxon>Mamiellophyceae</taxon>
        <taxon>Mamiellales</taxon>
        <taxon>Mamiellaceae</taxon>
        <taxon>Micromonas</taxon>
    </lineage>
</organism>
<gene>
    <name evidence="18" type="ORF">MPUS1402_LOCUS960</name>
</gene>
<comment type="similarity">
    <text evidence="4 15">Belongs to the protoporphyrinogen/coproporphyrinogen oxidase family. Protoporphyrinogen oxidase subfamily.</text>
</comment>
<evidence type="ECO:0000256" key="7">
    <source>
        <dbReference type="ARBA" id="ARBA00022630"/>
    </source>
</evidence>
<evidence type="ECO:0000256" key="10">
    <source>
        <dbReference type="ARBA" id="ARBA00022946"/>
    </source>
</evidence>
<feature type="domain" description="Amine oxidase" evidence="17">
    <location>
        <begin position="64"/>
        <end position="532"/>
    </location>
</feature>